<proteinExistence type="predicted"/>
<dbReference type="EMBL" id="CADEHS020000005">
    <property type="protein sequence ID" value="CAG9941039.1"/>
    <property type="molecule type" value="Genomic_DNA"/>
</dbReference>
<dbReference type="Proteomes" id="UP000836387">
    <property type="component" value="Unassembled WGS sequence"/>
</dbReference>
<name>A0ACA9TJA7_BIOOC</name>
<comment type="caution">
    <text evidence="1">The sequence shown here is derived from an EMBL/GenBank/DDBJ whole genome shotgun (WGS) entry which is preliminary data.</text>
</comment>
<keyword evidence="2" id="KW-1185">Reference proteome</keyword>
<reference evidence="1" key="1">
    <citation type="submission" date="2020-04" db="EMBL/GenBank/DDBJ databases">
        <authorList>
            <person name="Broberg M."/>
        </authorList>
    </citation>
    <scope>NUCLEOTIDE SEQUENCE</scope>
</reference>
<accession>A0ACA9TJA7</accession>
<sequence>MVCVCVFDSRRMMPEIMAHQHMTNIAIRRPKRRLSRLPKTRPNTNPINCTLFRSDRKTGSRSYVLVVLLNKGGGH</sequence>
<gene>
    <name evidence="1" type="ORF">CRV2_00002463</name>
</gene>
<reference evidence="1" key="2">
    <citation type="submission" date="2021-10" db="EMBL/GenBank/DDBJ databases">
        <authorList>
            <person name="Piombo E."/>
        </authorList>
    </citation>
    <scope>NUCLEOTIDE SEQUENCE</scope>
</reference>
<evidence type="ECO:0000313" key="1">
    <source>
        <dbReference type="EMBL" id="CAG9941039.1"/>
    </source>
</evidence>
<evidence type="ECO:0000313" key="2">
    <source>
        <dbReference type="Proteomes" id="UP000836387"/>
    </source>
</evidence>
<protein>
    <submittedName>
        <fullName evidence="1">Uncharacterized protein</fullName>
    </submittedName>
</protein>
<organism evidence="1 2">
    <name type="scientific">Clonostachys rosea f. rosea IK726</name>
    <dbReference type="NCBI Taxonomy" id="1349383"/>
    <lineage>
        <taxon>Eukaryota</taxon>
        <taxon>Fungi</taxon>
        <taxon>Dikarya</taxon>
        <taxon>Ascomycota</taxon>
        <taxon>Pezizomycotina</taxon>
        <taxon>Sordariomycetes</taxon>
        <taxon>Hypocreomycetidae</taxon>
        <taxon>Hypocreales</taxon>
        <taxon>Bionectriaceae</taxon>
        <taxon>Clonostachys</taxon>
    </lineage>
</organism>